<organism evidence="1 2">
    <name type="scientific">Orientia tsutsugamushi str. Gilliam</name>
    <dbReference type="NCBI Taxonomy" id="1359184"/>
    <lineage>
        <taxon>Bacteria</taxon>
        <taxon>Pseudomonadati</taxon>
        <taxon>Pseudomonadota</taxon>
        <taxon>Alphaproteobacteria</taxon>
        <taxon>Rickettsiales</taxon>
        <taxon>Rickettsiaceae</taxon>
        <taxon>Rickettsieae</taxon>
        <taxon>Orientia</taxon>
    </lineage>
</organism>
<evidence type="ECO:0000313" key="1">
    <source>
        <dbReference type="EMBL" id="KJV51555.1"/>
    </source>
</evidence>
<comment type="caution">
    <text evidence="1">The sequence shown here is derived from an EMBL/GenBank/DDBJ whole genome shotgun (WGS) entry which is preliminary data.</text>
</comment>
<protein>
    <submittedName>
        <fullName evidence="1">Putative conjugative transfer TraG domain protein</fullName>
    </submittedName>
</protein>
<dbReference type="Proteomes" id="UP000033769">
    <property type="component" value="Unassembled WGS sequence"/>
</dbReference>
<reference evidence="1 2" key="1">
    <citation type="submission" date="2015-02" db="EMBL/GenBank/DDBJ databases">
        <title>Genome Sequencing of Rickettsiales.</title>
        <authorList>
            <person name="Daugherty S.C."/>
            <person name="Su Q."/>
            <person name="Abolude K."/>
            <person name="Beier-Sexton M."/>
            <person name="Carlyon J.A."/>
            <person name="Carter R."/>
            <person name="Day N.P."/>
            <person name="Dumler S.J."/>
            <person name="Dyachenko V."/>
            <person name="Godinez A."/>
            <person name="Kurtti T.J."/>
            <person name="Lichay M."/>
            <person name="Mullins K.E."/>
            <person name="Ott S."/>
            <person name="Pappas-Brown V."/>
            <person name="Paris D.H."/>
            <person name="Patel P."/>
            <person name="Richards A.L."/>
            <person name="Sadzewicz L."/>
            <person name="Sears K."/>
            <person name="Seidman D."/>
            <person name="Sengamalay N."/>
            <person name="Stenos J."/>
            <person name="Tallon L.J."/>
            <person name="Vincent G."/>
            <person name="Fraser C.M."/>
            <person name="Munderloh U."/>
            <person name="Dunning-Hotopp J.C."/>
        </authorList>
    </citation>
    <scope>NUCLEOTIDE SEQUENCE [LARGE SCALE GENOMIC DNA]</scope>
    <source>
        <strain evidence="1 2">Gilliam</strain>
    </source>
</reference>
<evidence type="ECO:0000313" key="2">
    <source>
        <dbReference type="Proteomes" id="UP000033769"/>
    </source>
</evidence>
<sequence length="57" mass="6314">MKNESISANQQQSYNKALSKIQSAVEEERISSTNSDVQSLSKILVLTFLSNNLLGKK</sequence>
<proteinExistence type="predicted"/>
<gene>
    <name evidence="1" type="ORF">OTSGILL_2172</name>
</gene>
<accession>A0A0F3M773</accession>
<dbReference type="AlphaFoldDB" id="A0A0F3M773"/>
<dbReference type="EMBL" id="LANO01000043">
    <property type="protein sequence ID" value="KJV51555.1"/>
    <property type="molecule type" value="Genomic_DNA"/>
</dbReference>
<name>A0A0F3M773_ORITS</name>
<dbReference type="PATRIC" id="fig|1359184.3.peg.1967"/>